<evidence type="ECO:0000256" key="8">
    <source>
        <dbReference type="ARBA" id="ARBA00022927"/>
    </source>
</evidence>
<evidence type="ECO:0000256" key="5">
    <source>
        <dbReference type="ARBA" id="ARBA00022670"/>
    </source>
</evidence>
<reference evidence="12 13" key="1">
    <citation type="submission" date="2024-05" db="EMBL/GenBank/DDBJ databases">
        <title>Genetic variation in Jamaican populations of the coffee berry borer (Hypothenemus hampei).</title>
        <authorList>
            <person name="Errbii M."/>
            <person name="Myrie A."/>
        </authorList>
    </citation>
    <scope>NUCLEOTIDE SEQUENCE [LARGE SCALE GENOMIC DNA]</scope>
    <source>
        <strain evidence="12">JA-Hopewell-2020-01-JO</strain>
        <tissue evidence="12">Whole body</tissue>
    </source>
</reference>
<dbReference type="InterPro" id="IPR029071">
    <property type="entry name" value="Ubiquitin-like_domsf"/>
</dbReference>
<dbReference type="InterPro" id="IPR033882">
    <property type="entry name" value="DDI1_N"/>
</dbReference>
<dbReference type="GO" id="GO:0005737">
    <property type="term" value="C:cytoplasm"/>
    <property type="evidence" value="ECO:0007669"/>
    <property type="project" value="UniProtKB-SubCell"/>
</dbReference>
<feature type="domain" description="UBA" evidence="10">
    <location>
        <begin position="398"/>
        <end position="438"/>
    </location>
</feature>
<comment type="caution">
    <text evidence="12">The sequence shown here is derived from an EMBL/GenBank/DDBJ whole genome shotgun (WGS) entry which is preliminary data.</text>
</comment>
<feature type="compositionally biased region" description="Low complexity" evidence="9">
    <location>
        <begin position="372"/>
        <end position="394"/>
    </location>
</feature>
<evidence type="ECO:0000256" key="4">
    <source>
        <dbReference type="ARBA" id="ARBA00022490"/>
    </source>
</evidence>
<dbReference type="GO" id="GO:0015031">
    <property type="term" value="P:protein transport"/>
    <property type="evidence" value="ECO:0007669"/>
    <property type="project" value="UniProtKB-KW"/>
</dbReference>
<comment type="subcellular location">
    <subcellularLocation>
        <location evidence="1">Cytoplasm</location>
    </subcellularLocation>
</comment>
<dbReference type="PROSITE" id="PS50030">
    <property type="entry name" value="UBA"/>
    <property type="match status" value="1"/>
</dbReference>
<evidence type="ECO:0000256" key="7">
    <source>
        <dbReference type="ARBA" id="ARBA00022801"/>
    </source>
</evidence>
<dbReference type="Proteomes" id="UP001566132">
    <property type="component" value="Unassembled WGS sequence"/>
</dbReference>
<feature type="domain" description="Ubiquitin-like" evidence="11">
    <location>
        <begin position="1"/>
        <end position="70"/>
    </location>
</feature>
<keyword evidence="5" id="KW-0645">Protease</keyword>
<dbReference type="Gene3D" id="2.40.70.10">
    <property type="entry name" value="Acid Proteases"/>
    <property type="match status" value="1"/>
</dbReference>
<organism evidence="12 13">
    <name type="scientific">Hypothenemus hampei</name>
    <name type="common">Coffee berry borer</name>
    <dbReference type="NCBI Taxonomy" id="57062"/>
    <lineage>
        <taxon>Eukaryota</taxon>
        <taxon>Metazoa</taxon>
        <taxon>Ecdysozoa</taxon>
        <taxon>Arthropoda</taxon>
        <taxon>Hexapoda</taxon>
        <taxon>Insecta</taxon>
        <taxon>Pterygota</taxon>
        <taxon>Neoptera</taxon>
        <taxon>Endopterygota</taxon>
        <taxon>Coleoptera</taxon>
        <taxon>Polyphaga</taxon>
        <taxon>Cucujiformia</taxon>
        <taxon>Curculionidae</taxon>
        <taxon>Scolytinae</taxon>
        <taxon>Hypothenemus</taxon>
    </lineage>
</organism>
<dbReference type="CDD" id="cd01796">
    <property type="entry name" value="Ubl_Ddi1_like"/>
    <property type="match status" value="1"/>
</dbReference>
<evidence type="ECO:0000256" key="1">
    <source>
        <dbReference type="ARBA" id="ARBA00004496"/>
    </source>
</evidence>
<accession>A0ABD1EL05</accession>
<dbReference type="InterPro" id="IPR019103">
    <property type="entry name" value="Peptidase_aspartic_DDI1-type"/>
</dbReference>
<feature type="region of interest" description="Disordered" evidence="9">
    <location>
        <begin position="363"/>
        <end position="394"/>
    </location>
</feature>
<dbReference type="FunFam" id="2.40.70.10:FF:000005">
    <property type="entry name" value="DNA damage inducible 1 homolog 2"/>
    <property type="match status" value="1"/>
</dbReference>
<evidence type="ECO:0008006" key="14">
    <source>
        <dbReference type="Google" id="ProtNLM"/>
    </source>
</evidence>
<dbReference type="InterPro" id="IPR015940">
    <property type="entry name" value="UBA"/>
</dbReference>
<dbReference type="InterPro" id="IPR009060">
    <property type="entry name" value="UBA-like_sf"/>
</dbReference>
<dbReference type="Gene3D" id="3.10.20.90">
    <property type="entry name" value="Phosphatidylinositol 3-kinase Catalytic Subunit, Chain A, domain 1"/>
    <property type="match status" value="1"/>
</dbReference>
<dbReference type="Pfam" id="PF00240">
    <property type="entry name" value="ubiquitin"/>
    <property type="match status" value="1"/>
</dbReference>
<dbReference type="AlphaFoldDB" id="A0ABD1EL05"/>
<keyword evidence="6" id="KW-0064">Aspartyl protease</keyword>
<keyword evidence="4" id="KW-0963">Cytoplasm</keyword>
<dbReference type="GO" id="GO:0004190">
    <property type="term" value="F:aspartic-type endopeptidase activity"/>
    <property type="evidence" value="ECO:0007669"/>
    <property type="project" value="UniProtKB-KW"/>
</dbReference>
<evidence type="ECO:0000256" key="6">
    <source>
        <dbReference type="ARBA" id="ARBA00022750"/>
    </source>
</evidence>
<keyword evidence="8" id="KW-0653">Protein transport</keyword>
<protein>
    <recommendedName>
        <fullName evidence="14">Protein DDI1 homolog 2</fullName>
    </recommendedName>
</protein>
<sequence>MKVTVTTLTDFIFVLDVSEDLELENFKAFCEIESGFPASEIVIAFNGMPLMDNRKSLKDHGIRDGDAVILQHMLSRSQTGIEQSSSVSSFDFSNIQVPNSMRNRTTEDDPVLIRDMFLANPDQLALLKQNNPRLADALLSGNIETFASVLREQVAARQEREQQRLRMINADPFDTEAQRLIAEEIRQKNIEANMEAAMEYNPESFGTVVMLYINCRVNGFPVKAFIDSGAQTTIMSSRCAERCNIMRLVDTRWAGIAKGVGVQRIIGRIHMVQIQIENVYLTTSFSVLEEQPMDMLLGLDMLKRHQCCIDLHANVLRIGTTSTETPFLSESELPECARLSTFSEEDVMQKSRKEAEDKDLQTALNNSRQGVPSSTSSSNPTNTTTTQTINTNIQTTDKFTESDVIELTTLGFTREQVYFELRRFNGDKTQATAALFAKSLKF</sequence>
<dbReference type="PANTHER" id="PTHR15397:SF3">
    <property type="entry name" value="DNA DAMAGE INDUCIBLE 1 HOMOLOG 2"/>
    <property type="match status" value="1"/>
</dbReference>
<dbReference type="GO" id="GO:0006508">
    <property type="term" value="P:proteolysis"/>
    <property type="evidence" value="ECO:0007669"/>
    <property type="project" value="UniProtKB-KW"/>
</dbReference>
<keyword evidence="3" id="KW-0813">Transport</keyword>
<keyword evidence="7" id="KW-0378">Hydrolase</keyword>
<dbReference type="SUPFAM" id="SSF50630">
    <property type="entry name" value="Acid proteases"/>
    <property type="match status" value="1"/>
</dbReference>
<dbReference type="InterPro" id="IPR000626">
    <property type="entry name" value="Ubiquitin-like_dom"/>
</dbReference>
<name>A0ABD1EL05_HYPHA</name>
<dbReference type="Pfam" id="PF24669">
    <property type="entry name" value="Ddi2_HDD"/>
    <property type="match status" value="1"/>
</dbReference>
<dbReference type="PROSITE" id="PS50053">
    <property type="entry name" value="UBIQUITIN_2"/>
    <property type="match status" value="1"/>
</dbReference>
<comment type="similarity">
    <text evidence="2">Belongs to the DDI1 family.</text>
</comment>
<dbReference type="EMBL" id="JBDJPC010000006">
    <property type="protein sequence ID" value="KAL1497116.1"/>
    <property type="molecule type" value="Genomic_DNA"/>
</dbReference>
<dbReference type="SUPFAM" id="SSF54236">
    <property type="entry name" value="Ubiquitin-like"/>
    <property type="match status" value="1"/>
</dbReference>
<gene>
    <name evidence="12" type="ORF">ABEB36_008126</name>
</gene>
<evidence type="ECO:0000259" key="11">
    <source>
        <dbReference type="PROSITE" id="PS50053"/>
    </source>
</evidence>
<proteinExistence type="inferred from homology"/>
<dbReference type="PANTHER" id="PTHR15397">
    <property type="entry name" value="SODIUM-GLUCOSE COTRANSPORTER REGULATORY PROTEIN -RELATED"/>
    <property type="match status" value="1"/>
</dbReference>
<keyword evidence="13" id="KW-1185">Reference proteome</keyword>
<evidence type="ECO:0000313" key="12">
    <source>
        <dbReference type="EMBL" id="KAL1497116.1"/>
    </source>
</evidence>
<dbReference type="CDD" id="cd05479">
    <property type="entry name" value="RP_DDI"/>
    <property type="match status" value="1"/>
</dbReference>
<dbReference type="Pfam" id="PF09668">
    <property type="entry name" value="Asp_protease"/>
    <property type="match status" value="1"/>
</dbReference>
<evidence type="ECO:0000259" key="10">
    <source>
        <dbReference type="PROSITE" id="PS50030"/>
    </source>
</evidence>
<evidence type="ECO:0000256" key="9">
    <source>
        <dbReference type="SAM" id="MobiDB-lite"/>
    </source>
</evidence>
<evidence type="ECO:0000256" key="2">
    <source>
        <dbReference type="ARBA" id="ARBA00009136"/>
    </source>
</evidence>
<dbReference type="InterPro" id="IPR057273">
    <property type="entry name" value="Ddi1/2_HDD"/>
</dbReference>
<evidence type="ECO:0000256" key="3">
    <source>
        <dbReference type="ARBA" id="ARBA00022448"/>
    </source>
</evidence>
<evidence type="ECO:0000313" key="13">
    <source>
        <dbReference type="Proteomes" id="UP001566132"/>
    </source>
</evidence>
<dbReference type="InterPro" id="IPR021109">
    <property type="entry name" value="Peptidase_aspartic_dom_sf"/>
</dbReference>
<dbReference type="SUPFAM" id="SSF46934">
    <property type="entry name" value="UBA-like"/>
    <property type="match status" value="1"/>
</dbReference>